<keyword evidence="2 8" id="KW-0812">Transmembrane</keyword>
<dbReference type="AlphaFoldDB" id="A0A151N8T5"/>
<dbReference type="Gene3D" id="1.20.1070.10">
    <property type="entry name" value="Rhodopsin 7-helix transmembrane proteins"/>
    <property type="match status" value="1"/>
</dbReference>
<keyword evidence="4" id="KW-0297">G-protein coupled receptor</keyword>
<feature type="transmembrane region" description="Helical" evidence="8">
    <location>
        <begin position="27"/>
        <end position="50"/>
    </location>
</feature>
<gene>
    <name evidence="10" type="ORF">Y1Q_0014953</name>
</gene>
<evidence type="ECO:0000313" key="10">
    <source>
        <dbReference type="EMBL" id="KYO33167.1"/>
    </source>
</evidence>
<dbReference type="InterPro" id="IPR000276">
    <property type="entry name" value="GPCR_Rhodpsn"/>
</dbReference>
<dbReference type="eggNOG" id="KOG3656">
    <property type="taxonomic scope" value="Eukaryota"/>
</dbReference>
<evidence type="ECO:0000313" key="11">
    <source>
        <dbReference type="Proteomes" id="UP000050525"/>
    </source>
</evidence>
<dbReference type="InterPro" id="IPR017452">
    <property type="entry name" value="GPCR_Rhodpsn_7TM"/>
</dbReference>
<accession>A0A151N8T5</accession>
<feature type="transmembrane region" description="Helical" evidence="8">
    <location>
        <begin position="71"/>
        <end position="93"/>
    </location>
</feature>
<feature type="transmembrane region" description="Helical" evidence="8">
    <location>
        <begin position="202"/>
        <end position="226"/>
    </location>
</feature>
<dbReference type="PANTHER" id="PTHR24243">
    <property type="entry name" value="G-PROTEIN COUPLED RECEPTOR"/>
    <property type="match status" value="1"/>
</dbReference>
<evidence type="ECO:0000256" key="7">
    <source>
        <dbReference type="ARBA" id="ARBA00023224"/>
    </source>
</evidence>
<dbReference type="GO" id="GO:0004930">
    <property type="term" value="F:G protein-coupled receptor activity"/>
    <property type="evidence" value="ECO:0007669"/>
    <property type="project" value="UniProtKB-KW"/>
</dbReference>
<dbReference type="PROSITE" id="PS50262">
    <property type="entry name" value="G_PROTEIN_RECEP_F1_2"/>
    <property type="match status" value="1"/>
</dbReference>
<protein>
    <submittedName>
        <fullName evidence="10">Galanin receptor type 2-like</fullName>
    </submittedName>
</protein>
<organism evidence="10 11">
    <name type="scientific">Alligator mississippiensis</name>
    <name type="common">American alligator</name>
    <dbReference type="NCBI Taxonomy" id="8496"/>
    <lineage>
        <taxon>Eukaryota</taxon>
        <taxon>Metazoa</taxon>
        <taxon>Chordata</taxon>
        <taxon>Craniata</taxon>
        <taxon>Vertebrata</taxon>
        <taxon>Euteleostomi</taxon>
        <taxon>Archelosauria</taxon>
        <taxon>Archosauria</taxon>
        <taxon>Crocodylia</taxon>
        <taxon>Alligatoridae</taxon>
        <taxon>Alligatorinae</taxon>
        <taxon>Alligator</taxon>
    </lineage>
</organism>
<dbReference type="SUPFAM" id="SSF81321">
    <property type="entry name" value="Family A G protein-coupled receptor-like"/>
    <property type="match status" value="1"/>
</dbReference>
<dbReference type="EMBL" id="AKHW03003787">
    <property type="protein sequence ID" value="KYO33167.1"/>
    <property type="molecule type" value="Genomic_DNA"/>
</dbReference>
<feature type="transmembrane region" description="Helical" evidence="8">
    <location>
        <begin position="152"/>
        <end position="182"/>
    </location>
</feature>
<dbReference type="STRING" id="8496.A0A151N8T5"/>
<reference evidence="10 11" key="1">
    <citation type="journal article" date="2012" name="Genome Biol.">
        <title>Sequencing three crocodilian genomes to illuminate the evolution of archosaurs and amniotes.</title>
        <authorList>
            <person name="St John J.A."/>
            <person name="Braun E.L."/>
            <person name="Isberg S.R."/>
            <person name="Miles L.G."/>
            <person name="Chong A.Y."/>
            <person name="Gongora J."/>
            <person name="Dalzell P."/>
            <person name="Moran C."/>
            <person name="Bed'hom B."/>
            <person name="Abzhanov A."/>
            <person name="Burgess S.C."/>
            <person name="Cooksey A.M."/>
            <person name="Castoe T.A."/>
            <person name="Crawford N.G."/>
            <person name="Densmore L.D."/>
            <person name="Drew J.C."/>
            <person name="Edwards S.V."/>
            <person name="Faircloth B.C."/>
            <person name="Fujita M.K."/>
            <person name="Greenwold M.J."/>
            <person name="Hoffmann F.G."/>
            <person name="Howard J.M."/>
            <person name="Iguchi T."/>
            <person name="Janes D.E."/>
            <person name="Khan S.Y."/>
            <person name="Kohno S."/>
            <person name="de Koning A.J."/>
            <person name="Lance S.L."/>
            <person name="McCarthy F.M."/>
            <person name="McCormack J.E."/>
            <person name="Merchant M.E."/>
            <person name="Peterson D.G."/>
            <person name="Pollock D.D."/>
            <person name="Pourmand N."/>
            <person name="Raney B.J."/>
            <person name="Roessler K.A."/>
            <person name="Sanford J.R."/>
            <person name="Sawyer R.H."/>
            <person name="Schmidt C.J."/>
            <person name="Triplett E.W."/>
            <person name="Tuberville T.D."/>
            <person name="Venegas-Anaya M."/>
            <person name="Howard J.T."/>
            <person name="Jarvis E.D."/>
            <person name="Guillette L.J.Jr."/>
            <person name="Glenn T.C."/>
            <person name="Green R.E."/>
            <person name="Ray D.A."/>
        </authorList>
    </citation>
    <scope>NUCLEOTIDE SEQUENCE [LARGE SCALE GENOMIC DNA]</scope>
    <source>
        <strain evidence="10">KSC_2009_1</strain>
    </source>
</reference>
<dbReference type="CDD" id="cd00637">
    <property type="entry name" value="7tm_classA_rhodopsin-like"/>
    <property type="match status" value="1"/>
</dbReference>
<keyword evidence="5 8" id="KW-0472">Membrane</keyword>
<evidence type="ECO:0000256" key="2">
    <source>
        <dbReference type="ARBA" id="ARBA00022692"/>
    </source>
</evidence>
<sequence>MPGNVLLLLVLIPNLRRTSVSHVTHLTGPLLVNIAVLDLIFFLYDVPVMLGNVIFKDWRLGYMVCISHHSLSLWIIFADFYSMLAVSVLRYVAVIHPTRTLSISQKHIAWACMSIWVLCFLFSIPLWMYYTIVKVGEETYCVNQMTKWHMTLYFRLLGGVAFLPPMLLMILCYSKIICALWVRRTLGIHTASSLQVNKRATIIALITVVAFVVMWIPYWLVIFLTWEDGLLSTAPMYLASNLTTLLAYANRCVNPIVCFSLSSQYQAGLRKLLRRPG</sequence>
<dbReference type="GO" id="GO:0016020">
    <property type="term" value="C:membrane"/>
    <property type="evidence" value="ECO:0007669"/>
    <property type="project" value="UniProtKB-SubCell"/>
</dbReference>
<evidence type="ECO:0000256" key="3">
    <source>
        <dbReference type="ARBA" id="ARBA00022989"/>
    </source>
</evidence>
<evidence type="ECO:0000256" key="4">
    <source>
        <dbReference type="ARBA" id="ARBA00023040"/>
    </source>
</evidence>
<comment type="subcellular location">
    <subcellularLocation>
        <location evidence="1">Membrane</location>
        <topology evidence="1">Multi-pass membrane protein</topology>
    </subcellularLocation>
</comment>
<dbReference type="Pfam" id="PF00001">
    <property type="entry name" value="7tm_1"/>
    <property type="match status" value="1"/>
</dbReference>
<evidence type="ECO:0000256" key="8">
    <source>
        <dbReference type="SAM" id="Phobius"/>
    </source>
</evidence>
<evidence type="ECO:0000256" key="6">
    <source>
        <dbReference type="ARBA" id="ARBA00023170"/>
    </source>
</evidence>
<proteinExistence type="predicted"/>
<evidence type="ECO:0000256" key="1">
    <source>
        <dbReference type="ARBA" id="ARBA00004141"/>
    </source>
</evidence>
<keyword evidence="6" id="KW-0675">Receptor</keyword>
<name>A0A151N8T5_ALLMI</name>
<comment type="caution">
    <text evidence="10">The sequence shown here is derived from an EMBL/GenBank/DDBJ whole genome shotgun (WGS) entry which is preliminary data.</text>
</comment>
<evidence type="ECO:0000259" key="9">
    <source>
        <dbReference type="PROSITE" id="PS50262"/>
    </source>
</evidence>
<keyword evidence="7" id="KW-0807">Transducer</keyword>
<dbReference type="PANTHER" id="PTHR24243:SF208">
    <property type="entry name" value="PYROKININ-1 RECEPTOR"/>
    <property type="match status" value="1"/>
</dbReference>
<keyword evidence="3 8" id="KW-1133">Transmembrane helix</keyword>
<feature type="transmembrane region" description="Helical" evidence="8">
    <location>
        <begin position="108"/>
        <end position="132"/>
    </location>
</feature>
<keyword evidence="11" id="KW-1185">Reference proteome</keyword>
<dbReference type="PRINTS" id="PR00237">
    <property type="entry name" value="GPCRRHODOPSN"/>
</dbReference>
<evidence type="ECO:0000256" key="5">
    <source>
        <dbReference type="ARBA" id="ARBA00023136"/>
    </source>
</evidence>
<dbReference type="Proteomes" id="UP000050525">
    <property type="component" value="Unassembled WGS sequence"/>
</dbReference>
<feature type="domain" description="G-protein coupled receptors family 1 profile" evidence="9">
    <location>
        <begin position="3"/>
        <end position="258"/>
    </location>
</feature>